<comment type="caution">
    <text evidence="1">The sequence shown here is derived from an EMBL/GenBank/DDBJ whole genome shotgun (WGS) entry which is preliminary data.</text>
</comment>
<organism evidence="1 2">
    <name type="scientific">Abditibacterium utsteinense</name>
    <dbReference type="NCBI Taxonomy" id="1960156"/>
    <lineage>
        <taxon>Bacteria</taxon>
        <taxon>Pseudomonadati</taxon>
        <taxon>Abditibacteriota</taxon>
        <taxon>Abditibacteriia</taxon>
        <taxon>Abditibacteriales</taxon>
        <taxon>Abditibacteriaceae</taxon>
        <taxon>Abditibacterium</taxon>
    </lineage>
</organism>
<reference evidence="1 2" key="1">
    <citation type="journal article" date="2018" name="Syst. Appl. Microbiol.">
        <title>Abditibacterium utsteinense sp. nov., the first cultivated member of candidate phylum FBP, isolated from ice-free Antarctic soil samples.</title>
        <authorList>
            <person name="Tahon G."/>
            <person name="Tytgat B."/>
            <person name="Lebbe L."/>
            <person name="Carlier A."/>
            <person name="Willems A."/>
        </authorList>
    </citation>
    <scope>NUCLEOTIDE SEQUENCE [LARGE SCALE GENOMIC DNA]</scope>
    <source>
        <strain evidence="1 2">LMG 29911</strain>
    </source>
</reference>
<dbReference type="InterPro" id="IPR010982">
    <property type="entry name" value="Lambda_DNA-bd_dom_sf"/>
</dbReference>
<protein>
    <submittedName>
        <fullName evidence="1">Uncharacterized protein</fullName>
    </submittedName>
</protein>
<gene>
    <name evidence="1" type="ORF">B1R32_12429</name>
</gene>
<accession>A0A2S8SPI8</accession>
<proteinExistence type="predicted"/>
<keyword evidence="2" id="KW-1185">Reference proteome</keyword>
<dbReference type="Proteomes" id="UP000237684">
    <property type="component" value="Unassembled WGS sequence"/>
</dbReference>
<dbReference type="OrthoDB" id="9803379at2"/>
<name>A0A2S8SPI8_9BACT</name>
<dbReference type="RefSeq" id="WP_106381164.1">
    <property type="nucleotide sequence ID" value="NZ_NIGF01000024.1"/>
</dbReference>
<sequence length="62" mass="7231">MSALLERPYTFMQKVESLERQINPVDLLHCCHVLGVDFIEFMTRFDAERRQLPLAEPEPNVG</sequence>
<dbReference type="EMBL" id="NIGF01000024">
    <property type="protein sequence ID" value="PQV62713.1"/>
    <property type="molecule type" value="Genomic_DNA"/>
</dbReference>
<dbReference type="AlphaFoldDB" id="A0A2S8SPI8"/>
<dbReference type="GO" id="GO:0003677">
    <property type="term" value="F:DNA binding"/>
    <property type="evidence" value="ECO:0007669"/>
    <property type="project" value="InterPro"/>
</dbReference>
<evidence type="ECO:0000313" key="2">
    <source>
        <dbReference type="Proteomes" id="UP000237684"/>
    </source>
</evidence>
<dbReference type="InParanoid" id="A0A2S8SPI8"/>
<evidence type="ECO:0000313" key="1">
    <source>
        <dbReference type="EMBL" id="PQV62713.1"/>
    </source>
</evidence>
<dbReference type="Gene3D" id="1.10.260.40">
    <property type="entry name" value="lambda repressor-like DNA-binding domains"/>
    <property type="match status" value="1"/>
</dbReference>